<accession>A0AAW7X739</accession>
<evidence type="ECO:0000313" key="1">
    <source>
        <dbReference type="EMBL" id="MDO6422323.1"/>
    </source>
</evidence>
<dbReference type="InterPro" id="IPR007344">
    <property type="entry name" value="GrpB/CoaE"/>
</dbReference>
<protein>
    <submittedName>
        <fullName evidence="1">GrpB family protein</fullName>
    </submittedName>
</protein>
<dbReference type="Proteomes" id="UP001169760">
    <property type="component" value="Unassembled WGS sequence"/>
</dbReference>
<gene>
    <name evidence="1" type="ORF">Q4521_07545</name>
</gene>
<sequence length="160" mass="18409">MYLYPYNPLWKDYFALEEALLRQHISCDIEIFHVGSTAVDGLVAKNCIDILGVVQSISEFDMHAGPLPAVGYTNRGEYGIKGRRYFVGERIEPSYKIHLHVFEKGHAQIQRHRNFVALMRADPKRVQALNNFKRLLSEQFPHNKGAYQQAKAPFYTQLLG</sequence>
<dbReference type="PANTHER" id="PTHR34822:SF1">
    <property type="entry name" value="GRPB FAMILY PROTEIN"/>
    <property type="match status" value="1"/>
</dbReference>
<dbReference type="SUPFAM" id="SSF81301">
    <property type="entry name" value="Nucleotidyltransferase"/>
    <property type="match status" value="1"/>
</dbReference>
<name>A0AAW7X739_9GAMM</name>
<dbReference type="EMBL" id="JAUOPB010000005">
    <property type="protein sequence ID" value="MDO6422323.1"/>
    <property type="molecule type" value="Genomic_DNA"/>
</dbReference>
<comment type="caution">
    <text evidence="1">The sequence shown here is derived from an EMBL/GenBank/DDBJ whole genome shotgun (WGS) entry which is preliminary data.</text>
</comment>
<organism evidence="1 2">
    <name type="scientific">Saccharophagus degradans</name>
    <dbReference type="NCBI Taxonomy" id="86304"/>
    <lineage>
        <taxon>Bacteria</taxon>
        <taxon>Pseudomonadati</taxon>
        <taxon>Pseudomonadota</taxon>
        <taxon>Gammaproteobacteria</taxon>
        <taxon>Cellvibrionales</taxon>
        <taxon>Cellvibrionaceae</taxon>
        <taxon>Saccharophagus</taxon>
    </lineage>
</organism>
<dbReference type="InterPro" id="IPR043519">
    <property type="entry name" value="NT_sf"/>
</dbReference>
<evidence type="ECO:0000313" key="2">
    <source>
        <dbReference type="Proteomes" id="UP001169760"/>
    </source>
</evidence>
<dbReference type="Gene3D" id="3.30.460.10">
    <property type="entry name" value="Beta Polymerase, domain 2"/>
    <property type="match status" value="1"/>
</dbReference>
<reference evidence="1" key="1">
    <citation type="submission" date="2023-07" db="EMBL/GenBank/DDBJ databases">
        <title>Genome content predicts the carbon catabolic preferences of heterotrophic bacteria.</title>
        <authorList>
            <person name="Gralka M."/>
        </authorList>
    </citation>
    <scope>NUCLEOTIDE SEQUENCE</scope>
    <source>
        <strain evidence="1">I3M17_2</strain>
    </source>
</reference>
<dbReference type="AlphaFoldDB" id="A0AAW7X739"/>
<proteinExistence type="predicted"/>
<dbReference type="Pfam" id="PF04229">
    <property type="entry name" value="GrpB"/>
    <property type="match status" value="1"/>
</dbReference>
<dbReference type="PANTHER" id="PTHR34822">
    <property type="entry name" value="GRPB DOMAIN PROTEIN (AFU_ORTHOLOGUE AFUA_1G01530)"/>
    <property type="match status" value="1"/>
</dbReference>
<dbReference type="RefSeq" id="WP_303492277.1">
    <property type="nucleotide sequence ID" value="NZ_JAUOPB010000005.1"/>
</dbReference>